<dbReference type="InterPro" id="IPR017853">
    <property type="entry name" value="GH"/>
</dbReference>
<dbReference type="Pfam" id="PF11790">
    <property type="entry name" value="Glyco_hydro_cc"/>
    <property type="match status" value="1"/>
</dbReference>
<evidence type="ECO:0000259" key="2">
    <source>
        <dbReference type="Pfam" id="PF02018"/>
    </source>
</evidence>
<dbReference type="SUPFAM" id="SSF49785">
    <property type="entry name" value="Galactose-binding domain-like"/>
    <property type="match status" value="1"/>
</dbReference>
<evidence type="ECO:0000256" key="1">
    <source>
        <dbReference type="ARBA" id="ARBA00022801"/>
    </source>
</evidence>
<sequence>MKKFIYIVCFSILILGCEKNVIGDFGASELPAETDPTATDAIMKKGVAYTNKAKDWSYKTSDSKAFWMYSWGNDLKEEVPENVEYVPMFWGKGSVTEANLTRIKGLIDEGKVKYVLGFNEPDGANQANMTVDEAIALWPQLETLGVPLGSPATVSPDNSWMQEFMQRADAEGLRVDFVTVHSYGGANVLNFISKLKYAHDNYGGRPVWVTEFAVADWNATTVENNKYSEAQVIEFMQDATTAMNNLEWVHRYAWFDGGGRPALASSTLFDDESNLTALGQVYAAINPNNDIGPGQDTQYTPPVDENEILVNGNFETGQIAPWGGFKNGIFAADAYVGNFSGKIENGDGSLFQLAPVEAGKTYILKFASKWRDNLSTNVLKPVIRDNDAGLLFQLDPVSTTDQWTETSYEFVVPAGTSTLKIVFYKVNGNPPFYLDEVSLQEKI</sequence>
<dbReference type="InterPro" id="IPR008979">
    <property type="entry name" value="Galactose-bd-like_sf"/>
</dbReference>
<gene>
    <name evidence="4" type="ORF">V8G58_10335</name>
</gene>
<organism evidence="4 5">
    <name type="scientific">Gaetbulibacter aestuarii</name>
    <dbReference type="NCBI Taxonomy" id="1502358"/>
    <lineage>
        <taxon>Bacteria</taxon>
        <taxon>Pseudomonadati</taxon>
        <taxon>Bacteroidota</taxon>
        <taxon>Flavobacteriia</taxon>
        <taxon>Flavobacteriales</taxon>
        <taxon>Flavobacteriaceae</taxon>
        <taxon>Gaetbulibacter</taxon>
    </lineage>
</organism>
<name>A0ABW7MZS6_9FLAO</name>
<dbReference type="InterPro" id="IPR053183">
    <property type="entry name" value="ASL1"/>
</dbReference>
<evidence type="ECO:0000313" key="4">
    <source>
        <dbReference type="EMBL" id="MFH6772330.1"/>
    </source>
</evidence>
<accession>A0ABW7MZS6</accession>
<protein>
    <submittedName>
        <fullName evidence="4">Glycosyl hydrolase</fullName>
    </submittedName>
</protein>
<dbReference type="EMBL" id="JBAWKB010000003">
    <property type="protein sequence ID" value="MFH6772330.1"/>
    <property type="molecule type" value="Genomic_DNA"/>
</dbReference>
<dbReference type="PANTHER" id="PTHR34154">
    <property type="entry name" value="ALKALI-SENSITIVE LINKAGE PROTEIN 1"/>
    <property type="match status" value="1"/>
</dbReference>
<dbReference type="Gene3D" id="2.60.120.260">
    <property type="entry name" value="Galactose-binding domain-like"/>
    <property type="match status" value="1"/>
</dbReference>
<dbReference type="Gene3D" id="3.20.20.80">
    <property type="entry name" value="Glycosidases"/>
    <property type="match status" value="1"/>
</dbReference>
<dbReference type="PANTHER" id="PTHR34154:SF3">
    <property type="entry name" value="ALKALI-SENSITIVE LINKAGE PROTEIN 1"/>
    <property type="match status" value="1"/>
</dbReference>
<keyword evidence="5" id="KW-1185">Reference proteome</keyword>
<dbReference type="PROSITE" id="PS51257">
    <property type="entry name" value="PROKAR_LIPOPROTEIN"/>
    <property type="match status" value="1"/>
</dbReference>
<comment type="caution">
    <text evidence="4">The sequence shown here is derived from an EMBL/GenBank/DDBJ whole genome shotgun (WGS) entry which is preliminary data.</text>
</comment>
<dbReference type="Proteomes" id="UP001610100">
    <property type="component" value="Unassembled WGS sequence"/>
</dbReference>
<reference evidence="4 5" key="1">
    <citation type="submission" date="2024-02" db="EMBL/GenBank/DDBJ databases">
        <title>A Gaetbulibacter species isolated from tidal flats and genomic insights of their niches.</title>
        <authorList>
            <person name="Ye Y."/>
        </authorList>
    </citation>
    <scope>NUCLEOTIDE SEQUENCE [LARGE SCALE GENOMIC DNA]</scope>
    <source>
        <strain evidence="4 5">KYW382</strain>
    </source>
</reference>
<evidence type="ECO:0000259" key="3">
    <source>
        <dbReference type="Pfam" id="PF11790"/>
    </source>
</evidence>
<proteinExistence type="predicted"/>
<keyword evidence="1 4" id="KW-0378">Hydrolase</keyword>
<dbReference type="Pfam" id="PF02018">
    <property type="entry name" value="CBM_4_9"/>
    <property type="match status" value="1"/>
</dbReference>
<dbReference type="RefSeq" id="WP_344737740.1">
    <property type="nucleotide sequence ID" value="NZ_BAABAY010000001.1"/>
</dbReference>
<dbReference type="InterPro" id="IPR003305">
    <property type="entry name" value="CenC_carb-bd"/>
</dbReference>
<dbReference type="InterPro" id="IPR024655">
    <property type="entry name" value="Asl1_glyco_hydro_catalytic"/>
</dbReference>
<dbReference type="SUPFAM" id="SSF51445">
    <property type="entry name" value="(Trans)glycosidases"/>
    <property type="match status" value="1"/>
</dbReference>
<evidence type="ECO:0000313" key="5">
    <source>
        <dbReference type="Proteomes" id="UP001610100"/>
    </source>
</evidence>
<feature type="domain" description="Asl1-like glycosyl hydrolase catalytic" evidence="3">
    <location>
        <begin position="46"/>
        <end position="282"/>
    </location>
</feature>
<dbReference type="GO" id="GO:0016787">
    <property type="term" value="F:hydrolase activity"/>
    <property type="evidence" value="ECO:0007669"/>
    <property type="project" value="UniProtKB-KW"/>
</dbReference>
<feature type="domain" description="CBM-cenC" evidence="2">
    <location>
        <begin position="306"/>
        <end position="425"/>
    </location>
</feature>